<gene>
    <name evidence="2" type="ORF">Moror_2157</name>
</gene>
<dbReference type="PANTHER" id="PTHR15503:SF22">
    <property type="entry name" value="TRANSPOSON TY3-I GAG POLYPROTEIN"/>
    <property type="match status" value="1"/>
</dbReference>
<name>V2WQ31_MONRO</name>
<dbReference type="HOGENOM" id="CLU_000384_42_1_1"/>
<evidence type="ECO:0000313" key="3">
    <source>
        <dbReference type="Proteomes" id="UP000017559"/>
    </source>
</evidence>
<comment type="caution">
    <text evidence="2">The sequence shown here is derived from an EMBL/GenBank/DDBJ whole genome shotgun (WGS) entry which is preliminary data.</text>
</comment>
<evidence type="ECO:0000313" key="2">
    <source>
        <dbReference type="EMBL" id="ESK83672.1"/>
    </source>
</evidence>
<dbReference type="CDD" id="cd01647">
    <property type="entry name" value="RT_LTR"/>
    <property type="match status" value="1"/>
</dbReference>
<accession>V2WQ31</accession>
<dbReference type="Gene3D" id="3.30.70.270">
    <property type="match status" value="1"/>
</dbReference>
<dbReference type="InterPro" id="IPR043502">
    <property type="entry name" value="DNA/RNA_pol_sf"/>
</dbReference>
<dbReference type="PANTHER" id="PTHR15503">
    <property type="entry name" value="LDOC1 RELATED"/>
    <property type="match status" value="1"/>
</dbReference>
<proteinExistence type="predicted"/>
<dbReference type="SUPFAM" id="SSF56672">
    <property type="entry name" value="DNA/RNA polymerases"/>
    <property type="match status" value="1"/>
</dbReference>
<keyword evidence="3" id="KW-1185">Reference proteome</keyword>
<dbReference type="InterPro" id="IPR032567">
    <property type="entry name" value="RTL1-rel"/>
</dbReference>
<dbReference type="AlphaFoldDB" id="V2WQ31"/>
<sequence length="240" mass="28286">MFLLSALGKEDVIFGLLWLQKYNPDVNWRSGKIIFQPKRYIKIPWHGNIFDKEAPEEIIQRIDIRAKMLVSQTMAHQVEQKEQTFEDLVPEYLHEYKAQFEDREAERFPISRHYNHAIDLKPEFVPKDCKLYSLIVPEQLELDKFLDENLQKGYIRKSKSPNTSPFFFVEKKEKGKLRPTQDYRRLNDGTIKNAYPLPLISDLINKLCGATIFSKLDLCNGYNNVRIKDGDQWKAAFKTN</sequence>
<dbReference type="EMBL" id="AWSO01001475">
    <property type="protein sequence ID" value="ESK83672.1"/>
    <property type="molecule type" value="Genomic_DNA"/>
</dbReference>
<dbReference type="Proteomes" id="UP000017559">
    <property type="component" value="Unassembled WGS sequence"/>
</dbReference>
<dbReference type="OrthoDB" id="3250101at2759"/>
<dbReference type="Pfam" id="PF00078">
    <property type="entry name" value="RVT_1"/>
    <property type="match status" value="1"/>
</dbReference>
<feature type="domain" description="Reverse transcriptase" evidence="1">
    <location>
        <begin position="170"/>
        <end position="240"/>
    </location>
</feature>
<dbReference type="GO" id="GO:0003964">
    <property type="term" value="F:RNA-directed DNA polymerase activity"/>
    <property type="evidence" value="ECO:0007669"/>
    <property type="project" value="UniProtKB-KW"/>
</dbReference>
<dbReference type="Gene3D" id="3.10.10.10">
    <property type="entry name" value="HIV Type 1 Reverse Transcriptase, subunit A, domain 1"/>
    <property type="match status" value="1"/>
</dbReference>
<keyword evidence="2" id="KW-0548">Nucleotidyltransferase</keyword>
<evidence type="ECO:0000259" key="1">
    <source>
        <dbReference type="Pfam" id="PF00078"/>
    </source>
</evidence>
<dbReference type="InterPro" id="IPR000477">
    <property type="entry name" value="RT_dom"/>
</dbReference>
<dbReference type="KEGG" id="mrr:Moror_2157"/>
<keyword evidence="2" id="KW-0808">Transferase</keyword>
<keyword evidence="2" id="KW-0695">RNA-directed DNA polymerase</keyword>
<dbReference type="InterPro" id="IPR043128">
    <property type="entry name" value="Rev_trsase/Diguanyl_cyclase"/>
</dbReference>
<reference evidence="2 3" key="1">
    <citation type="journal article" date="2014" name="BMC Genomics">
        <title>Genome and secretome analysis of the hemibiotrophic fungal pathogen, Moniliophthora roreri, which causes frosty pod rot disease of cacao: mechanisms of the biotrophic and necrotrophic phases.</title>
        <authorList>
            <person name="Meinhardt L.W."/>
            <person name="Costa G.G.L."/>
            <person name="Thomazella D.P.T."/>
            <person name="Teixeira P.J.P.L."/>
            <person name="Carazzolle M.F."/>
            <person name="Schuster S.C."/>
            <person name="Carlson J.E."/>
            <person name="Guiltinan M.J."/>
            <person name="Mieczkowski P."/>
            <person name="Farmer A."/>
            <person name="Ramaraj T."/>
            <person name="Crozier J."/>
            <person name="Davis R.E."/>
            <person name="Shao J."/>
            <person name="Melnick R.L."/>
            <person name="Pereira G.A.G."/>
            <person name="Bailey B.A."/>
        </authorList>
    </citation>
    <scope>NUCLEOTIDE SEQUENCE [LARGE SCALE GENOMIC DNA]</scope>
    <source>
        <strain evidence="2 3">MCA 2997</strain>
    </source>
</reference>
<protein>
    <submittedName>
        <fullName evidence="2">Reverse transcriptase-rnase h-integrase</fullName>
    </submittedName>
</protein>
<organism evidence="2 3">
    <name type="scientific">Moniliophthora roreri (strain MCA 2997)</name>
    <name type="common">Cocoa frosty pod rot fungus</name>
    <name type="synonym">Crinipellis roreri</name>
    <dbReference type="NCBI Taxonomy" id="1381753"/>
    <lineage>
        <taxon>Eukaryota</taxon>
        <taxon>Fungi</taxon>
        <taxon>Dikarya</taxon>
        <taxon>Basidiomycota</taxon>
        <taxon>Agaricomycotina</taxon>
        <taxon>Agaricomycetes</taxon>
        <taxon>Agaricomycetidae</taxon>
        <taxon>Agaricales</taxon>
        <taxon>Marasmiineae</taxon>
        <taxon>Marasmiaceae</taxon>
        <taxon>Moniliophthora</taxon>
    </lineage>
</organism>